<reference evidence="1 2" key="1">
    <citation type="journal article" date="2019" name="Sci. Rep.">
        <title>Orb-weaving spider Araneus ventricosus genome elucidates the spidroin gene catalogue.</title>
        <authorList>
            <person name="Kono N."/>
            <person name="Nakamura H."/>
            <person name="Ohtoshi R."/>
            <person name="Moran D.A.P."/>
            <person name="Shinohara A."/>
            <person name="Yoshida Y."/>
            <person name="Fujiwara M."/>
            <person name="Mori M."/>
            <person name="Tomita M."/>
            <person name="Arakawa K."/>
        </authorList>
    </citation>
    <scope>NUCLEOTIDE SEQUENCE [LARGE SCALE GENOMIC DNA]</scope>
</reference>
<comment type="caution">
    <text evidence="1">The sequence shown here is derived from an EMBL/GenBank/DDBJ whole genome shotgun (WGS) entry which is preliminary data.</text>
</comment>
<dbReference type="Proteomes" id="UP000499080">
    <property type="component" value="Unassembled WGS sequence"/>
</dbReference>
<organism evidence="1 2">
    <name type="scientific">Araneus ventricosus</name>
    <name type="common">Orbweaver spider</name>
    <name type="synonym">Epeira ventricosa</name>
    <dbReference type="NCBI Taxonomy" id="182803"/>
    <lineage>
        <taxon>Eukaryota</taxon>
        <taxon>Metazoa</taxon>
        <taxon>Ecdysozoa</taxon>
        <taxon>Arthropoda</taxon>
        <taxon>Chelicerata</taxon>
        <taxon>Arachnida</taxon>
        <taxon>Araneae</taxon>
        <taxon>Araneomorphae</taxon>
        <taxon>Entelegynae</taxon>
        <taxon>Araneoidea</taxon>
        <taxon>Araneidae</taxon>
        <taxon>Araneus</taxon>
    </lineage>
</organism>
<dbReference type="AlphaFoldDB" id="A0A4Y2TYP0"/>
<evidence type="ECO:0000313" key="1">
    <source>
        <dbReference type="EMBL" id="GBO05293.1"/>
    </source>
</evidence>
<protein>
    <submittedName>
        <fullName evidence="1">Uncharacterized protein</fullName>
    </submittedName>
</protein>
<keyword evidence="2" id="KW-1185">Reference proteome</keyword>
<dbReference type="EMBL" id="BGPR01031978">
    <property type="protein sequence ID" value="GBO05293.1"/>
    <property type="molecule type" value="Genomic_DNA"/>
</dbReference>
<evidence type="ECO:0000313" key="2">
    <source>
        <dbReference type="Proteomes" id="UP000499080"/>
    </source>
</evidence>
<sequence length="93" mass="10908">MTRYVNWMRRQTLFTKHVKSQDSFYRGVEHVNMTIQLNKVIRKKVDTTNFSPIVYFAVPGDIEINLLETVKCSTVVDYKMDVGRNSRFSDDAL</sequence>
<gene>
    <name evidence="1" type="ORF">AVEN_8057_1</name>
</gene>
<proteinExistence type="predicted"/>
<accession>A0A4Y2TYP0</accession>
<name>A0A4Y2TYP0_ARAVE</name>